<dbReference type="InterPro" id="IPR023827">
    <property type="entry name" value="Peptidase_S8_Asp-AS"/>
</dbReference>
<dbReference type="Pfam" id="PF00082">
    <property type="entry name" value="Peptidase_S8"/>
    <property type="match status" value="1"/>
</dbReference>
<proteinExistence type="inferred from homology"/>
<dbReference type="RefSeq" id="WP_173062639.1">
    <property type="nucleotide sequence ID" value="NZ_BAABGO010000016.1"/>
</dbReference>
<dbReference type="CDD" id="cd04077">
    <property type="entry name" value="Peptidases_S8_PCSK9_ProteinaseK_like"/>
    <property type="match status" value="1"/>
</dbReference>
<organism evidence="10 11">
    <name type="scientific">Phytohabitans houttuyneae</name>
    <dbReference type="NCBI Taxonomy" id="1076126"/>
    <lineage>
        <taxon>Bacteria</taxon>
        <taxon>Bacillati</taxon>
        <taxon>Actinomycetota</taxon>
        <taxon>Actinomycetes</taxon>
        <taxon>Micromonosporales</taxon>
        <taxon>Micromonosporaceae</taxon>
    </lineage>
</organism>
<dbReference type="InterPro" id="IPR050131">
    <property type="entry name" value="Peptidase_S8_subtilisin-like"/>
</dbReference>
<dbReference type="Gene3D" id="3.40.50.200">
    <property type="entry name" value="Peptidase S8/S53 domain"/>
    <property type="match status" value="1"/>
</dbReference>
<dbReference type="EMBL" id="BLPF01000002">
    <property type="protein sequence ID" value="GFJ82310.1"/>
    <property type="molecule type" value="Genomic_DNA"/>
</dbReference>
<dbReference type="PROSITE" id="PS00138">
    <property type="entry name" value="SUBTILASE_SER"/>
    <property type="match status" value="1"/>
</dbReference>
<keyword evidence="2 5" id="KW-0645">Protease</keyword>
<dbReference type="InterPro" id="IPR034193">
    <property type="entry name" value="PCSK9_ProteinaseK-like"/>
</dbReference>
<protein>
    <recommendedName>
        <fullName evidence="12">Peptidase S8/S53 domain-containing protein</fullName>
    </recommendedName>
</protein>
<evidence type="ECO:0000313" key="11">
    <source>
        <dbReference type="Proteomes" id="UP000482800"/>
    </source>
</evidence>
<evidence type="ECO:0000313" key="10">
    <source>
        <dbReference type="EMBL" id="GFJ82310.1"/>
    </source>
</evidence>
<comment type="caution">
    <text evidence="10">The sequence shown here is derived from an EMBL/GenBank/DDBJ whole genome shotgun (WGS) entry which is preliminary data.</text>
</comment>
<dbReference type="InterPro" id="IPR037045">
    <property type="entry name" value="S8pro/Inhibitor_I9_sf"/>
</dbReference>
<name>A0A6V8KG01_9ACTN</name>
<dbReference type="InterPro" id="IPR022398">
    <property type="entry name" value="Peptidase_S8_His-AS"/>
</dbReference>
<dbReference type="PROSITE" id="PS00137">
    <property type="entry name" value="SUBTILASE_HIS"/>
    <property type="match status" value="1"/>
</dbReference>
<evidence type="ECO:0000256" key="6">
    <source>
        <dbReference type="RuleBase" id="RU003355"/>
    </source>
</evidence>
<evidence type="ECO:0000256" key="5">
    <source>
        <dbReference type="PROSITE-ProRule" id="PRU01240"/>
    </source>
</evidence>
<keyword evidence="11" id="KW-1185">Reference proteome</keyword>
<feature type="active site" description="Charge relay system" evidence="5">
    <location>
        <position position="158"/>
    </location>
</feature>
<evidence type="ECO:0000256" key="4">
    <source>
        <dbReference type="ARBA" id="ARBA00022825"/>
    </source>
</evidence>
<dbReference type="Gene3D" id="3.30.70.80">
    <property type="entry name" value="Peptidase S8 propeptide/proteinase inhibitor I9"/>
    <property type="match status" value="1"/>
</dbReference>
<dbReference type="PRINTS" id="PR00723">
    <property type="entry name" value="SUBTILISIN"/>
</dbReference>
<dbReference type="Pfam" id="PF05922">
    <property type="entry name" value="Inhibitor_I9"/>
    <property type="match status" value="1"/>
</dbReference>
<dbReference type="FunFam" id="3.40.50.200:FF:000014">
    <property type="entry name" value="Proteinase K"/>
    <property type="match status" value="1"/>
</dbReference>
<evidence type="ECO:0000256" key="3">
    <source>
        <dbReference type="ARBA" id="ARBA00022801"/>
    </source>
</evidence>
<dbReference type="PROSITE" id="PS51318">
    <property type="entry name" value="TAT"/>
    <property type="match status" value="1"/>
</dbReference>
<dbReference type="AlphaFoldDB" id="A0A6V8KG01"/>
<evidence type="ECO:0000259" key="9">
    <source>
        <dbReference type="Pfam" id="PF05922"/>
    </source>
</evidence>
<feature type="signal peptide" evidence="7">
    <location>
        <begin position="1"/>
        <end position="31"/>
    </location>
</feature>
<dbReference type="InterPro" id="IPR006311">
    <property type="entry name" value="TAT_signal"/>
</dbReference>
<feature type="active site" description="Charge relay system" evidence="5">
    <location>
        <position position="192"/>
    </location>
</feature>
<dbReference type="SUPFAM" id="SSF54897">
    <property type="entry name" value="Protease propeptides/inhibitors"/>
    <property type="match status" value="1"/>
</dbReference>
<reference evidence="10 11" key="1">
    <citation type="submission" date="2020-03" db="EMBL/GenBank/DDBJ databases">
        <title>Whole genome shotgun sequence of Phytohabitans houttuyneae NBRC 108639.</title>
        <authorList>
            <person name="Komaki H."/>
            <person name="Tamura T."/>
        </authorList>
    </citation>
    <scope>NUCLEOTIDE SEQUENCE [LARGE SCALE GENOMIC DNA]</scope>
    <source>
        <strain evidence="10 11">NBRC 108639</strain>
    </source>
</reference>
<dbReference type="SUPFAM" id="SSF52743">
    <property type="entry name" value="Subtilisin-like"/>
    <property type="match status" value="1"/>
</dbReference>
<feature type="active site" description="Charge relay system" evidence="5">
    <location>
        <position position="348"/>
    </location>
</feature>
<evidence type="ECO:0000256" key="2">
    <source>
        <dbReference type="ARBA" id="ARBA00022670"/>
    </source>
</evidence>
<dbReference type="Proteomes" id="UP000482800">
    <property type="component" value="Unassembled WGS sequence"/>
</dbReference>
<dbReference type="InterPro" id="IPR015500">
    <property type="entry name" value="Peptidase_S8_subtilisin-rel"/>
</dbReference>
<keyword evidence="4 5" id="KW-0720">Serine protease</keyword>
<evidence type="ECO:0000256" key="7">
    <source>
        <dbReference type="SAM" id="SignalP"/>
    </source>
</evidence>
<dbReference type="GO" id="GO:0004252">
    <property type="term" value="F:serine-type endopeptidase activity"/>
    <property type="evidence" value="ECO:0007669"/>
    <property type="project" value="UniProtKB-UniRule"/>
</dbReference>
<dbReference type="GO" id="GO:0006508">
    <property type="term" value="P:proteolysis"/>
    <property type="evidence" value="ECO:0007669"/>
    <property type="project" value="UniProtKB-KW"/>
</dbReference>
<reference evidence="10 11" key="2">
    <citation type="submission" date="2020-03" db="EMBL/GenBank/DDBJ databases">
        <authorList>
            <person name="Ichikawa N."/>
            <person name="Kimura A."/>
            <person name="Kitahashi Y."/>
            <person name="Uohara A."/>
        </authorList>
    </citation>
    <scope>NUCLEOTIDE SEQUENCE [LARGE SCALE GENOMIC DNA]</scope>
    <source>
        <strain evidence="10 11">NBRC 108639</strain>
    </source>
</reference>
<dbReference type="SUPFAM" id="SSF69318">
    <property type="entry name" value="Integrin alpha N-terminal domain"/>
    <property type="match status" value="1"/>
</dbReference>
<keyword evidence="7" id="KW-0732">Signal</keyword>
<dbReference type="PROSITE" id="PS51892">
    <property type="entry name" value="SUBTILASE"/>
    <property type="match status" value="1"/>
</dbReference>
<feature type="domain" description="Inhibitor I9" evidence="9">
    <location>
        <begin position="54"/>
        <end position="121"/>
    </location>
</feature>
<dbReference type="PROSITE" id="PS00136">
    <property type="entry name" value="SUBTILASE_ASP"/>
    <property type="match status" value="1"/>
</dbReference>
<dbReference type="PANTHER" id="PTHR43806:SF11">
    <property type="entry name" value="CEREVISIN-RELATED"/>
    <property type="match status" value="1"/>
</dbReference>
<sequence>MLLGRRTVPRLLVTALAGALVASALPAAAQAAPAPGGTLAPLRAATGELIAGSYIVVYKKDTAAPATARVETGVRSQGGQISHRYDTALRGFAAKLSSTALDQVRRDPNVAYVETDSVMRLEATASWGIDRINQRGRTLDGVYAANSNGTGVHAYVIDSGVRTTHNEFGGRATLDANVVGDGRSDDCIASGHGTHVSGTVGGATTGVARSVRIHGVRVFGCGRTTPTSTVIAGVNWVTNNAQFPAVINMSLGGSASTAMDDATNAAINRGITVVASAGNEGADACGNSPARVPRVITVANSTSGDARFNGVLGPSNFGACVDLFAPGTDIVSALNTSDTGTRVLTGTSMAAPHVAGVAALYLNRHATASPQQVRDAIVRNATAGVVTDVQGSPNLLLNSTLDAVADVNGDGVTDFTVWRPANGTWYARNLFSAQWGLPGDVPVSADYNGDGVTDIAVWRPSDGVWYVANQFTIQWGQSGDIPVPADYNRDGVTDLAVFRPSNGTWYVRGLWSVQWGQAGDIPIAADFSGDGMAEVAVFRPSNGTWHVRLLWSVQWGQSGDVPVASDFNGDGVAEVAVFRPSDGMWHVRLLWSVQWGQSGDVPIAGDFNGDALTDVAVWRPSDGMWHVRLITSVQWGQNGDIPAS</sequence>
<gene>
    <name evidence="10" type="ORF">Phou_064900</name>
</gene>
<keyword evidence="3 5" id="KW-0378">Hydrolase</keyword>
<dbReference type="InterPro" id="IPR010259">
    <property type="entry name" value="S8pro/Inhibitor_I9"/>
</dbReference>
<evidence type="ECO:0000259" key="8">
    <source>
        <dbReference type="Pfam" id="PF00082"/>
    </source>
</evidence>
<evidence type="ECO:0008006" key="12">
    <source>
        <dbReference type="Google" id="ProtNLM"/>
    </source>
</evidence>
<accession>A0A6V8KG01</accession>
<feature type="chain" id="PRO_5028903532" description="Peptidase S8/S53 domain-containing protein" evidence="7">
    <location>
        <begin position="32"/>
        <end position="644"/>
    </location>
</feature>
<feature type="domain" description="Peptidase S8/S53" evidence="8">
    <location>
        <begin position="151"/>
        <end position="384"/>
    </location>
</feature>
<dbReference type="InterPro" id="IPR036852">
    <property type="entry name" value="Peptidase_S8/S53_dom_sf"/>
</dbReference>
<comment type="similarity">
    <text evidence="1 5 6">Belongs to the peptidase S8 family.</text>
</comment>
<evidence type="ECO:0000256" key="1">
    <source>
        <dbReference type="ARBA" id="ARBA00011073"/>
    </source>
</evidence>
<dbReference type="InterPro" id="IPR028994">
    <property type="entry name" value="Integrin_alpha_N"/>
</dbReference>
<dbReference type="GO" id="GO:0005615">
    <property type="term" value="C:extracellular space"/>
    <property type="evidence" value="ECO:0007669"/>
    <property type="project" value="TreeGrafter"/>
</dbReference>
<dbReference type="InterPro" id="IPR023828">
    <property type="entry name" value="Peptidase_S8_Ser-AS"/>
</dbReference>
<dbReference type="PANTHER" id="PTHR43806">
    <property type="entry name" value="PEPTIDASE S8"/>
    <property type="match status" value="1"/>
</dbReference>
<dbReference type="InterPro" id="IPR000209">
    <property type="entry name" value="Peptidase_S8/S53_dom"/>
</dbReference>